<evidence type="ECO:0000256" key="11">
    <source>
        <dbReference type="ARBA" id="ARBA00022840"/>
    </source>
</evidence>
<keyword evidence="18" id="KW-1185">Reference proteome</keyword>
<sequence length="267" mass="28298">MLLLIDAGNTRVKWAMHPRQPALARQTAPQWSQLASVAHADIAQLSADWQSTALHKQVSAIWISNVAGVAMREHLLTQLQSLFADVTVHWFQSQARCAGVINQYRQPTQLGCDRFASAIGAHFLYPDSGKLVATCGTATTVDAVTKAGEFAGGMILPGLKLMAESLARNTAQLPQVAESIGVSQPFADNTDQAIVSGCIHAQAGAIRMAYEALQARDKASTDMQSAPVCLISGGAAPYLTPHLGFSALHVPNLVLTGLLVVAQSSPH</sequence>
<feature type="binding site" evidence="16">
    <location>
        <position position="137"/>
    </location>
    <ligand>
        <name>ATP</name>
        <dbReference type="ChEBI" id="CHEBI:30616"/>
    </ligand>
</feature>
<evidence type="ECO:0000256" key="6">
    <source>
        <dbReference type="ARBA" id="ARBA00012102"/>
    </source>
</evidence>
<comment type="similarity">
    <text evidence="14 16">Belongs to the type III pantothenate kinase family.</text>
</comment>
<evidence type="ECO:0000256" key="7">
    <source>
        <dbReference type="ARBA" id="ARBA00022490"/>
    </source>
</evidence>
<dbReference type="Pfam" id="PF03309">
    <property type="entry name" value="Pan_kinase"/>
    <property type="match status" value="1"/>
</dbReference>
<dbReference type="EC" id="2.7.1.33" evidence="6 16"/>
<keyword evidence="11 16" id="KW-0067">ATP-binding</keyword>
<evidence type="ECO:0000256" key="8">
    <source>
        <dbReference type="ARBA" id="ARBA00022679"/>
    </source>
</evidence>
<evidence type="ECO:0000256" key="12">
    <source>
        <dbReference type="ARBA" id="ARBA00022958"/>
    </source>
</evidence>
<dbReference type="GO" id="GO:0005524">
    <property type="term" value="F:ATP binding"/>
    <property type="evidence" value="ECO:0007669"/>
    <property type="project" value="UniProtKB-UniRule"/>
</dbReference>
<dbReference type="SUPFAM" id="SSF53067">
    <property type="entry name" value="Actin-like ATPase domain"/>
    <property type="match status" value="2"/>
</dbReference>
<feature type="binding site" evidence="16">
    <location>
        <position position="190"/>
    </location>
    <ligand>
        <name>substrate</name>
    </ligand>
</feature>
<feature type="active site" description="Proton acceptor" evidence="16">
    <location>
        <position position="113"/>
    </location>
</feature>
<dbReference type="Proteomes" id="UP000612361">
    <property type="component" value="Unassembled WGS sequence"/>
</dbReference>
<evidence type="ECO:0000256" key="3">
    <source>
        <dbReference type="ARBA" id="ARBA00004496"/>
    </source>
</evidence>
<dbReference type="HAMAP" id="MF_01274">
    <property type="entry name" value="Pantothen_kinase_3"/>
    <property type="match status" value="1"/>
</dbReference>
<keyword evidence="8 16" id="KW-0808">Transferase</keyword>
<dbReference type="InterPro" id="IPR043129">
    <property type="entry name" value="ATPase_NBD"/>
</dbReference>
<dbReference type="NCBIfam" id="TIGR00671">
    <property type="entry name" value="baf"/>
    <property type="match status" value="1"/>
</dbReference>
<protein>
    <recommendedName>
        <fullName evidence="15 16">Type III pantothenate kinase</fullName>
        <ecNumber evidence="6 16">2.7.1.33</ecNumber>
    </recommendedName>
    <alternativeName>
        <fullName evidence="16">PanK-III</fullName>
    </alternativeName>
    <alternativeName>
        <fullName evidence="16">Pantothenic acid kinase</fullName>
    </alternativeName>
</protein>
<dbReference type="PANTHER" id="PTHR34265:SF1">
    <property type="entry name" value="TYPE III PANTOTHENATE KINASE"/>
    <property type="match status" value="1"/>
</dbReference>
<evidence type="ECO:0000256" key="9">
    <source>
        <dbReference type="ARBA" id="ARBA00022741"/>
    </source>
</evidence>
<reference evidence="17" key="1">
    <citation type="submission" date="2020-08" db="EMBL/GenBank/DDBJ databases">
        <title>Novel species isolated from subtropical streams in China.</title>
        <authorList>
            <person name="Lu H."/>
        </authorList>
    </citation>
    <scope>NUCLEOTIDE SEQUENCE</scope>
    <source>
        <strain evidence="17">CY7W</strain>
    </source>
</reference>
<gene>
    <name evidence="16" type="primary">coaX</name>
    <name evidence="17" type="ORF">H8K47_14945</name>
</gene>
<evidence type="ECO:0000313" key="17">
    <source>
        <dbReference type="EMBL" id="MBC3936662.1"/>
    </source>
</evidence>
<evidence type="ECO:0000256" key="10">
    <source>
        <dbReference type="ARBA" id="ARBA00022777"/>
    </source>
</evidence>
<comment type="subcellular location">
    <subcellularLocation>
        <location evidence="3 16">Cytoplasm</location>
    </subcellularLocation>
</comment>
<name>A0A923I3W4_9BURK</name>
<evidence type="ECO:0000256" key="4">
    <source>
        <dbReference type="ARBA" id="ARBA00005225"/>
    </source>
</evidence>
<comment type="catalytic activity">
    <reaction evidence="1 16">
        <text>(R)-pantothenate + ATP = (R)-4'-phosphopantothenate + ADP + H(+)</text>
        <dbReference type="Rhea" id="RHEA:16373"/>
        <dbReference type="ChEBI" id="CHEBI:10986"/>
        <dbReference type="ChEBI" id="CHEBI:15378"/>
        <dbReference type="ChEBI" id="CHEBI:29032"/>
        <dbReference type="ChEBI" id="CHEBI:30616"/>
        <dbReference type="ChEBI" id="CHEBI:456216"/>
        <dbReference type="EC" id="2.7.1.33"/>
    </reaction>
</comment>
<dbReference type="PANTHER" id="PTHR34265">
    <property type="entry name" value="TYPE III PANTOTHENATE KINASE"/>
    <property type="match status" value="1"/>
</dbReference>
<evidence type="ECO:0000256" key="1">
    <source>
        <dbReference type="ARBA" id="ARBA00001206"/>
    </source>
</evidence>
<accession>A0A923I3W4</accession>
<evidence type="ECO:0000256" key="2">
    <source>
        <dbReference type="ARBA" id="ARBA00001958"/>
    </source>
</evidence>
<evidence type="ECO:0000256" key="15">
    <source>
        <dbReference type="ARBA" id="ARBA00040883"/>
    </source>
</evidence>
<evidence type="ECO:0000256" key="16">
    <source>
        <dbReference type="HAMAP-Rule" id="MF_01274"/>
    </source>
</evidence>
<keyword evidence="12 16" id="KW-0630">Potassium</keyword>
<dbReference type="InterPro" id="IPR004619">
    <property type="entry name" value="Type_III_PanK"/>
</dbReference>
<organism evidence="17 18">
    <name type="scientific">Undibacterium rugosum</name>
    <dbReference type="NCBI Taxonomy" id="2762291"/>
    <lineage>
        <taxon>Bacteria</taxon>
        <taxon>Pseudomonadati</taxon>
        <taxon>Pseudomonadota</taxon>
        <taxon>Betaproteobacteria</taxon>
        <taxon>Burkholderiales</taxon>
        <taxon>Oxalobacteraceae</taxon>
        <taxon>Undibacterium</taxon>
    </lineage>
</organism>
<proteinExistence type="inferred from homology"/>
<keyword evidence="13 16" id="KW-0173">Coenzyme A biosynthesis</keyword>
<evidence type="ECO:0000256" key="13">
    <source>
        <dbReference type="ARBA" id="ARBA00022993"/>
    </source>
</evidence>
<comment type="subunit">
    <text evidence="5 16">Homodimer.</text>
</comment>
<dbReference type="GO" id="GO:0005737">
    <property type="term" value="C:cytoplasm"/>
    <property type="evidence" value="ECO:0007669"/>
    <property type="project" value="UniProtKB-SubCell"/>
</dbReference>
<comment type="function">
    <text evidence="16">Catalyzes the phosphorylation of pantothenate (Pan), the first step in CoA biosynthesis.</text>
</comment>
<keyword evidence="9 16" id="KW-0547">Nucleotide-binding</keyword>
<feature type="binding site" evidence="16">
    <location>
        <position position="104"/>
    </location>
    <ligand>
        <name>substrate</name>
    </ligand>
</feature>
<dbReference type="GO" id="GO:0004594">
    <property type="term" value="F:pantothenate kinase activity"/>
    <property type="evidence" value="ECO:0007669"/>
    <property type="project" value="UniProtKB-UniRule"/>
</dbReference>
<dbReference type="GO" id="GO:0015937">
    <property type="term" value="P:coenzyme A biosynthetic process"/>
    <property type="evidence" value="ECO:0007669"/>
    <property type="project" value="UniProtKB-UniRule"/>
</dbReference>
<feature type="binding site" evidence="16">
    <location>
        <begin position="6"/>
        <end position="13"/>
    </location>
    <ligand>
        <name>ATP</name>
        <dbReference type="ChEBI" id="CHEBI:30616"/>
    </ligand>
</feature>
<keyword evidence="10 16" id="KW-0418">Kinase</keyword>
<keyword evidence="7 16" id="KW-0963">Cytoplasm</keyword>
<dbReference type="EMBL" id="JACOGG010000018">
    <property type="protein sequence ID" value="MBC3936662.1"/>
    <property type="molecule type" value="Genomic_DNA"/>
</dbReference>
<comment type="cofactor">
    <cofactor evidence="16">
        <name>NH4(+)</name>
        <dbReference type="ChEBI" id="CHEBI:28938"/>
    </cofactor>
    <cofactor evidence="16">
        <name>K(+)</name>
        <dbReference type="ChEBI" id="CHEBI:29103"/>
    </cofactor>
    <text evidence="16">A monovalent cation. Ammonium or potassium.</text>
</comment>
<dbReference type="RefSeq" id="WP_186882204.1">
    <property type="nucleotide sequence ID" value="NZ_JACOGG010000018.1"/>
</dbReference>
<comment type="caution">
    <text evidence="17">The sequence shown here is derived from an EMBL/GenBank/DDBJ whole genome shotgun (WGS) entry which is preliminary data.</text>
</comment>
<dbReference type="Gene3D" id="3.30.420.40">
    <property type="match status" value="2"/>
</dbReference>
<comment type="cofactor">
    <cofactor evidence="2">
        <name>K(+)</name>
        <dbReference type="ChEBI" id="CHEBI:29103"/>
    </cofactor>
</comment>
<evidence type="ECO:0000313" key="18">
    <source>
        <dbReference type="Proteomes" id="UP000612361"/>
    </source>
</evidence>
<comment type="pathway">
    <text evidence="4 16">Cofactor biosynthesis; coenzyme A biosynthesis; CoA from (R)-pantothenate: step 1/5.</text>
</comment>
<dbReference type="AlphaFoldDB" id="A0A923I3W4"/>
<comment type="caution">
    <text evidence="16">Lacks conserved residue(s) required for the propagation of feature annotation.</text>
</comment>
<evidence type="ECO:0000256" key="14">
    <source>
        <dbReference type="ARBA" id="ARBA00038036"/>
    </source>
</evidence>
<feature type="binding site" evidence="16">
    <location>
        <begin position="111"/>
        <end position="114"/>
    </location>
    <ligand>
        <name>substrate</name>
    </ligand>
</feature>
<evidence type="ECO:0000256" key="5">
    <source>
        <dbReference type="ARBA" id="ARBA00011738"/>
    </source>
</evidence>
<dbReference type="CDD" id="cd24015">
    <property type="entry name" value="ASKHA_NBD_PanK-III"/>
    <property type="match status" value="1"/>
</dbReference>